<evidence type="ECO:0000256" key="1">
    <source>
        <dbReference type="ARBA" id="ARBA00023012"/>
    </source>
</evidence>
<dbReference type="GO" id="GO:0000160">
    <property type="term" value="P:phosphorelay signal transduction system"/>
    <property type="evidence" value="ECO:0007669"/>
    <property type="project" value="UniProtKB-KW"/>
</dbReference>
<comment type="caution">
    <text evidence="4">The sequence shown here is derived from an EMBL/GenBank/DDBJ whole genome shotgun (WGS) entry which is preliminary data.</text>
</comment>
<evidence type="ECO:0000259" key="3">
    <source>
        <dbReference type="PROSITE" id="PS50894"/>
    </source>
</evidence>
<name>A0A5A7MMB9_9PROT</name>
<sequence>MANEEKKAPTIVRFYRFRNRLKEKTHGLGGGKGGISPEAMEKAEKALETLSEDYPDWVSGLITKLAEQHVRCVDTPEDRKDFFEEIHRIAHDMKGQGGTFGYPLITSFADSLSNFTSIKTDIDDKMVELVKSHVDAMRAVIKGRVKGEGGEIGQQLRKSLQKAIETYKKS</sequence>
<proteinExistence type="predicted"/>
<organism evidence="4 5">
    <name type="scientific">Iodidimonas gelatinilytica</name>
    <dbReference type="NCBI Taxonomy" id="1236966"/>
    <lineage>
        <taxon>Bacteria</taxon>
        <taxon>Pseudomonadati</taxon>
        <taxon>Pseudomonadota</taxon>
        <taxon>Alphaproteobacteria</taxon>
        <taxon>Iodidimonadales</taxon>
        <taxon>Iodidimonadaceae</taxon>
        <taxon>Iodidimonas</taxon>
    </lineage>
</organism>
<feature type="domain" description="HPt" evidence="3">
    <location>
        <begin position="51"/>
        <end position="144"/>
    </location>
</feature>
<dbReference type="EMBL" id="BKCL01000001">
    <property type="protein sequence ID" value="GEQ96804.1"/>
    <property type="molecule type" value="Genomic_DNA"/>
</dbReference>
<dbReference type="SUPFAM" id="SSF47226">
    <property type="entry name" value="Histidine-containing phosphotransfer domain, HPT domain"/>
    <property type="match status" value="1"/>
</dbReference>
<dbReference type="Proteomes" id="UP000322084">
    <property type="component" value="Unassembled WGS sequence"/>
</dbReference>
<accession>A0A5A7MMB9</accession>
<dbReference type="RefSeq" id="WP_149999399.1">
    <property type="nucleotide sequence ID" value="NZ_BKCL01000001.1"/>
</dbReference>
<dbReference type="Gene3D" id="1.20.120.160">
    <property type="entry name" value="HPT domain"/>
    <property type="match status" value="1"/>
</dbReference>
<keyword evidence="1" id="KW-0902">Two-component regulatory system</keyword>
<dbReference type="InterPro" id="IPR008207">
    <property type="entry name" value="Sig_transdc_His_kin_Hpt_dom"/>
</dbReference>
<evidence type="ECO:0000313" key="4">
    <source>
        <dbReference type="EMBL" id="GEQ96804.1"/>
    </source>
</evidence>
<dbReference type="PROSITE" id="PS50894">
    <property type="entry name" value="HPT"/>
    <property type="match status" value="1"/>
</dbReference>
<reference evidence="4 5" key="1">
    <citation type="submission" date="2019-09" db="EMBL/GenBank/DDBJ databases">
        <title>NBRP : Genome information of microbial organism related human and environment.</title>
        <authorList>
            <person name="Hattori M."/>
            <person name="Oshima K."/>
            <person name="Inaba H."/>
            <person name="Suda W."/>
            <person name="Sakamoto M."/>
            <person name="Iino T."/>
            <person name="Kitahara M."/>
            <person name="Oshida Y."/>
            <person name="Iida T."/>
            <person name="Kudo T."/>
            <person name="Itoh T."/>
            <person name="Ohkuma M."/>
        </authorList>
    </citation>
    <scope>NUCLEOTIDE SEQUENCE [LARGE SCALE GENOMIC DNA]</scope>
    <source>
        <strain evidence="4 5">Hi-2</strain>
    </source>
</reference>
<dbReference type="GO" id="GO:0004672">
    <property type="term" value="F:protein kinase activity"/>
    <property type="evidence" value="ECO:0007669"/>
    <property type="project" value="UniProtKB-ARBA"/>
</dbReference>
<dbReference type="InterPro" id="IPR036641">
    <property type="entry name" value="HPT_dom_sf"/>
</dbReference>
<dbReference type="AlphaFoldDB" id="A0A5A7MMB9"/>
<protein>
    <recommendedName>
        <fullName evidence="3">HPt domain-containing protein</fullName>
    </recommendedName>
</protein>
<gene>
    <name evidence="4" type="ORF">JCM17844_04410</name>
</gene>
<evidence type="ECO:0000256" key="2">
    <source>
        <dbReference type="PROSITE-ProRule" id="PRU00110"/>
    </source>
</evidence>
<keyword evidence="2" id="KW-0597">Phosphoprotein</keyword>
<evidence type="ECO:0000313" key="5">
    <source>
        <dbReference type="Proteomes" id="UP000322084"/>
    </source>
</evidence>
<feature type="modified residue" description="Phosphohistidine" evidence="2">
    <location>
        <position position="91"/>
    </location>
</feature>